<evidence type="ECO:0008006" key="3">
    <source>
        <dbReference type="Google" id="ProtNLM"/>
    </source>
</evidence>
<comment type="caution">
    <text evidence="1">The sequence shown here is derived from an EMBL/GenBank/DDBJ whole genome shotgun (WGS) entry which is preliminary data.</text>
</comment>
<name>A0A081KBG5_9GAMM</name>
<gene>
    <name evidence="1" type="ORF">GV64_12720</name>
</gene>
<dbReference type="eggNOG" id="COG5368">
    <property type="taxonomic scope" value="Bacteria"/>
</dbReference>
<dbReference type="Gene3D" id="1.50.10.140">
    <property type="match status" value="1"/>
</dbReference>
<proteinExistence type="predicted"/>
<dbReference type="Proteomes" id="UP000027997">
    <property type="component" value="Unassembled WGS sequence"/>
</dbReference>
<dbReference type="STRING" id="305900.GV64_12720"/>
<organism evidence="1 2">
    <name type="scientific">Endozoicomonas elysicola</name>
    <dbReference type="NCBI Taxonomy" id="305900"/>
    <lineage>
        <taxon>Bacteria</taxon>
        <taxon>Pseudomonadati</taxon>
        <taxon>Pseudomonadota</taxon>
        <taxon>Gammaproteobacteria</taxon>
        <taxon>Oceanospirillales</taxon>
        <taxon>Endozoicomonadaceae</taxon>
        <taxon>Endozoicomonas</taxon>
    </lineage>
</organism>
<dbReference type="AlphaFoldDB" id="A0A081KBG5"/>
<evidence type="ECO:0000313" key="2">
    <source>
        <dbReference type="Proteomes" id="UP000027997"/>
    </source>
</evidence>
<reference evidence="1 2" key="1">
    <citation type="submission" date="2014-06" db="EMBL/GenBank/DDBJ databases">
        <title>Whole Genome Sequences of Three Symbiotic Endozoicomonas Bacteria.</title>
        <authorList>
            <person name="Neave M.J."/>
            <person name="Apprill A."/>
            <person name="Voolstra C.R."/>
        </authorList>
    </citation>
    <scope>NUCLEOTIDE SEQUENCE [LARGE SCALE GENOMIC DNA]</scope>
    <source>
        <strain evidence="1 2">DSM 22380</strain>
    </source>
</reference>
<evidence type="ECO:0000313" key="1">
    <source>
        <dbReference type="EMBL" id="KEI71491.1"/>
    </source>
</evidence>
<dbReference type="EMBL" id="JOJP01000001">
    <property type="protein sequence ID" value="KEI71491.1"/>
    <property type="molecule type" value="Genomic_DNA"/>
</dbReference>
<sequence length="482" mass="54959">MTNGRAVPHRNGPDMREQRSVYAFKEFGSMKKIGWALAVGLSIAQPSWAAENIQPSAQVVESDEAIIQTLYRNSYTYWQMVRNDNGSYNDLYPLDGKSKVGSIANSGMGLVALTIGHINGWEPEAEKLVIKSLKVLTGKDPDFSVPRNDNNTYIHFYNVETGKAIGDDWSPIDSAIMLSGALFAKRYFHNNQEIADLVDELYETTDLRSFIADYRTGHIYLAAHKDGSFKRHKTKVFNEYMIVADLARQQEEDFGNMGSDAIRFWDTWYDTLKYTPISYYGKIPVLSAGRSRFISMFNFQFNNYLVHHFSDSQMYQKATRYAAMADFQWWQDQGIESRETYEWGSGAGACSTGYCVDRIALPGDKDLNLEKIASPHIVSGFLPHLERARTDLIAMYRDPDKRAHYQLKDGSTILWRYSTTNPEWRADNIQAVDYSTMLFGLAALPENLGMEFFNTFNDYFNPEPADYRKPLPTISETTTAAR</sequence>
<keyword evidence="2" id="KW-1185">Reference proteome</keyword>
<accession>A0A081KBG5</accession>
<protein>
    <recommendedName>
        <fullName evidence="3">Glycoamylase-like domain-containing protein</fullName>
    </recommendedName>
</protein>